<dbReference type="Gene3D" id="3.30.450.70">
    <property type="match status" value="1"/>
</dbReference>
<dbReference type="EMBL" id="NBII01000003">
    <property type="protein sequence ID" value="PAV20493.1"/>
    <property type="molecule type" value="Genomic_DNA"/>
</dbReference>
<dbReference type="InParanoid" id="A0A286ULM7"/>
<dbReference type="OrthoDB" id="18320at2759"/>
<dbReference type="Pfam" id="PF04628">
    <property type="entry name" value="Sedlin_N"/>
    <property type="match status" value="1"/>
</dbReference>
<dbReference type="InterPro" id="IPR044760">
    <property type="entry name" value="TRAPPC2L"/>
</dbReference>
<dbReference type="Proteomes" id="UP000217199">
    <property type="component" value="Unassembled WGS sequence"/>
</dbReference>
<organism evidence="3 4">
    <name type="scientific">Pyrrhoderma noxium</name>
    <dbReference type="NCBI Taxonomy" id="2282107"/>
    <lineage>
        <taxon>Eukaryota</taxon>
        <taxon>Fungi</taxon>
        <taxon>Dikarya</taxon>
        <taxon>Basidiomycota</taxon>
        <taxon>Agaricomycotina</taxon>
        <taxon>Agaricomycetes</taxon>
        <taxon>Hymenochaetales</taxon>
        <taxon>Hymenochaetaceae</taxon>
        <taxon>Pyrrhoderma</taxon>
    </lineage>
</organism>
<protein>
    <recommendedName>
        <fullName evidence="2">Trafficking protein particle complex subunit 2-like protein</fullName>
    </recommendedName>
</protein>
<comment type="caution">
    <text evidence="3">The sequence shown here is derived from an EMBL/GenBank/DDBJ whole genome shotgun (WGS) entry which is preliminary data.</text>
</comment>
<dbReference type="InterPro" id="IPR006722">
    <property type="entry name" value="Sedlin"/>
</dbReference>
<dbReference type="GO" id="GO:0005737">
    <property type="term" value="C:cytoplasm"/>
    <property type="evidence" value="ECO:0007669"/>
    <property type="project" value="GOC"/>
</dbReference>
<dbReference type="SUPFAM" id="SSF64356">
    <property type="entry name" value="SNARE-like"/>
    <property type="match status" value="1"/>
</dbReference>
<keyword evidence="4" id="KW-1185">Reference proteome</keyword>
<dbReference type="FunCoup" id="A0A286ULM7">
    <property type="interactions" value="36"/>
</dbReference>
<gene>
    <name evidence="3" type="ORF">PNOK_0312000</name>
</gene>
<evidence type="ECO:0000256" key="2">
    <source>
        <dbReference type="ARBA" id="ARBA00024408"/>
    </source>
</evidence>
<sequence>MAPQLQVHAVAFISPQNHPILIRSFSPRKQDDLKYHYIAHTSLDVIEERTGPNNKSNECYLGLLYAMEDVAVYGYITPLKVKIVLSLGLTDSVVRDADVTMIFRAMHMAYFHSLANPFLRLDAPYDAAIDHTALLKLLAQMYLLILMKIDLLNLGYRGTTTIIRLRITCSHSTNEPISIRPYY</sequence>
<dbReference type="GO" id="GO:0006888">
    <property type="term" value="P:endoplasmic reticulum to Golgi vesicle-mediated transport"/>
    <property type="evidence" value="ECO:0007669"/>
    <property type="project" value="InterPro"/>
</dbReference>
<evidence type="ECO:0000313" key="4">
    <source>
        <dbReference type="Proteomes" id="UP000217199"/>
    </source>
</evidence>
<dbReference type="PANTHER" id="PTHR12403">
    <property type="entry name" value="TRAFFICKING PROTEIN PARTICLE COMPLEX SUBUNIT 2"/>
    <property type="match status" value="1"/>
</dbReference>
<dbReference type="InterPro" id="IPR011012">
    <property type="entry name" value="Longin-like_dom_sf"/>
</dbReference>
<dbReference type="CDD" id="cd14854">
    <property type="entry name" value="TRAPPC2L"/>
    <property type="match status" value="1"/>
</dbReference>
<evidence type="ECO:0000256" key="1">
    <source>
        <dbReference type="ARBA" id="ARBA00006626"/>
    </source>
</evidence>
<comment type="similarity">
    <text evidence="1">Belongs to the TRAPP small subunits family. Sedlin subfamily.</text>
</comment>
<name>A0A286ULM7_9AGAM</name>
<dbReference type="AlphaFoldDB" id="A0A286ULM7"/>
<dbReference type="STRING" id="2282107.A0A286ULM7"/>
<accession>A0A286ULM7</accession>
<reference evidence="3 4" key="1">
    <citation type="journal article" date="2017" name="Mol. Ecol.">
        <title>Comparative and population genomic landscape of Phellinus noxius: A hypervariable fungus causing root rot in trees.</title>
        <authorList>
            <person name="Chung C.L."/>
            <person name="Lee T.J."/>
            <person name="Akiba M."/>
            <person name="Lee H.H."/>
            <person name="Kuo T.H."/>
            <person name="Liu D."/>
            <person name="Ke H.M."/>
            <person name="Yokoi T."/>
            <person name="Roa M.B."/>
            <person name="Lu M.J."/>
            <person name="Chang Y.Y."/>
            <person name="Ann P.J."/>
            <person name="Tsai J.N."/>
            <person name="Chen C.Y."/>
            <person name="Tzean S.S."/>
            <person name="Ota Y."/>
            <person name="Hattori T."/>
            <person name="Sahashi N."/>
            <person name="Liou R.F."/>
            <person name="Kikuchi T."/>
            <person name="Tsai I.J."/>
        </authorList>
    </citation>
    <scope>NUCLEOTIDE SEQUENCE [LARGE SCALE GENOMIC DNA]</scope>
    <source>
        <strain evidence="3 4">FFPRI411160</strain>
    </source>
</reference>
<proteinExistence type="inferred from homology"/>
<evidence type="ECO:0000313" key="3">
    <source>
        <dbReference type="EMBL" id="PAV20493.1"/>
    </source>
</evidence>